<dbReference type="HAMAP" id="MF_00199">
    <property type="entry name" value="ApaH"/>
    <property type="match status" value="1"/>
</dbReference>
<dbReference type="Proteomes" id="UP000064201">
    <property type="component" value="Chromosome"/>
</dbReference>
<dbReference type="CDD" id="cd07422">
    <property type="entry name" value="MPP_ApaH"/>
    <property type="match status" value="1"/>
</dbReference>
<dbReference type="PANTHER" id="PTHR40942:SF4">
    <property type="entry name" value="CYTOCHROME C5"/>
    <property type="match status" value="1"/>
</dbReference>
<dbReference type="RefSeq" id="WP_047251614.1">
    <property type="nucleotide sequence ID" value="NZ_CP011367.1"/>
</dbReference>
<accession>A0A0G3G3S1</accession>
<dbReference type="InterPro" id="IPR004617">
    <property type="entry name" value="ApaH"/>
</dbReference>
<keyword evidence="3 5" id="KW-0378">Hydrolase</keyword>
<evidence type="ECO:0000259" key="6">
    <source>
        <dbReference type="Pfam" id="PF00149"/>
    </source>
</evidence>
<evidence type="ECO:0000313" key="8">
    <source>
        <dbReference type="Proteomes" id="UP000064201"/>
    </source>
</evidence>
<dbReference type="NCBIfam" id="TIGR00668">
    <property type="entry name" value="apaH"/>
    <property type="match status" value="1"/>
</dbReference>
<evidence type="ECO:0000256" key="2">
    <source>
        <dbReference type="ARBA" id="ARBA00005419"/>
    </source>
</evidence>
<comment type="similarity">
    <text evidence="2 5">Belongs to the Ap4A hydrolase family.</text>
</comment>
<organism evidence="7 8">
    <name type="scientific">Thioalkalivibrio versutus</name>
    <dbReference type="NCBI Taxonomy" id="106634"/>
    <lineage>
        <taxon>Bacteria</taxon>
        <taxon>Pseudomonadati</taxon>
        <taxon>Pseudomonadota</taxon>
        <taxon>Gammaproteobacteria</taxon>
        <taxon>Chromatiales</taxon>
        <taxon>Ectothiorhodospiraceae</taxon>
        <taxon>Thioalkalivibrio</taxon>
    </lineage>
</organism>
<dbReference type="InterPro" id="IPR004843">
    <property type="entry name" value="Calcineurin-like_PHP"/>
</dbReference>
<feature type="domain" description="Calcineurin-like phosphoesterase" evidence="6">
    <location>
        <begin position="3"/>
        <end position="124"/>
    </location>
</feature>
<keyword evidence="8" id="KW-1185">Reference proteome</keyword>
<dbReference type="PATRIC" id="fig|106634.4.peg.2262"/>
<gene>
    <name evidence="5" type="primary">apaH</name>
    <name evidence="7" type="ORF">TVD_11105</name>
</gene>
<dbReference type="KEGG" id="tvr:TVD_11105"/>
<dbReference type="EMBL" id="CP011367">
    <property type="protein sequence ID" value="AKJ95865.1"/>
    <property type="molecule type" value="Genomic_DNA"/>
</dbReference>
<dbReference type="InterPro" id="IPR029052">
    <property type="entry name" value="Metallo-depent_PP-like"/>
</dbReference>
<comment type="function">
    <text evidence="1 5">Hydrolyzes diadenosine 5',5'''-P1,P4-tetraphosphate to yield ADP.</text>
</comment>
<dbReference type="NCBIfam" id="NF001204">
    <property type="entry name" value="PRK00166.1"/>
    <property type="match status" value="1"/>
</dbReference>
<dbReference type="Pfam" id="PF00149">
    <property type="entry name" value="Metallophos"/>
    <property type="match status" value="1"/>
</dbReference>
<dbReference type="AlphaFoldDB" id="A0A0G3G3S1"/>
<dbReference type="GO" id="GO:0008803">
    <property type="term" value="F:bis(5'-nucleosyl)-tetraphosphatase (symmetrical) activity"/>
    <property type="evidence" value="ECO:0007669"/>
    <property type="project" value="UniProtKB-UniRule"/>
</dbReference>
<evidence type="ECO:0000256" key="1">
    <source>
        <dbReference type="ARBA" id="ARBA00003413"/>
    </source>
</evidence>
<comment type="catalytic activity">
    <reaction evidence="4 5">
        <text>P(1),P(4)-bis(5'-adenosyl) tetraphosphate + H2O = 2 ADP + 2 H(+)</text>
        <dbReference type="Rhea" id="RHEA:24252"/>
        <dbReference type="ChEBI" id="CHEBI:15377"/>
        <dbReference type="ChEBI" id="CHEBI:15378"/>
        <dbReference type="ChEBI" id="CHEBI:58141"/>
        <dbReference type="ChEBI" id="CHEBI:456216"/>
        <dbReference type="EC" id="3.6.1.41"/>
    </reaction>
</comment>
<dbReference type="EC" id="3.6.1.41" evidence="5"/>
<evidence type="ECO:0000256" key="3">
    <source>
        <dbReference type="ARBA" id="ARBA00022801"/>
    </source>
</evidence>
<dbReference type="STRING" id="106634.TVD_11105"/>
<evidence type="ECO:0000256" key="5">
    <source>
        <dbReference type="HAMAP-Rule" id="MF_00199"/>
    </source>
</evidence>
<dbReference type="SUPFAM" id="SSF56300">
    <property type="entry name" value="Metallo-dependent phosphatases"/>
    <property type="match status" value="1"/>
</dbReference>
<sequence length="277" mass="30088">MALYAVGDLQGCLAPLERLLEQVRFDPAADHVWLVGDLVNRGPDSLGCLRRVRALGDAATTVLGNHDLHLLATAEGVRPPGGKDTLRPVLDAPDAADLLDWLARRPLLHSDASSGWTLVHAGLPPAWDPGTAQTEARRVEADLRDPARRQALFEVMYGDEPTLWSPDLDGYDRSRYTINAFTRMRYITADGALEFAGNGPPEEAPSGLTPWFQVPGRAAAGHPIVFGHWAALGHRVGPDWLALDSGCVWGNRMTLARLDNTDGDPARVTTWQTPCPT</sequence>
<evidence type="ECO:0000313" key="7">
    <source>
        <dbReference type="EMBL" id="AKJ95865.1"/>
    </source>
</evidence>
<dbReference type="PIRSF" id="PIRSF000903">
    <property type="entry name" value="B5n-ttraPtase_sm"/>
    <property type="match status" value="1"/>
</dbReference>
<dbReference type="OrthoDB" id="9807890at2"/>
<name>A0A0G3G3S1_9GAMM</name>
<dbReference type="Gene3D" id="3.60.21.10">
    <property type="match status" value="1"/>
</dbReference>
<proteinExistence type="inferred from homology"/>
<reference evidence="7 8" key="1">
    <citation type="submission" date="2015-04" db="EMBL/GenBank/DDBJ databases">
        <title>Complete Sequence for the Genome of the Thioalkalivibrio versutus D301.</title>
        <authorList>
            <person name="Mu T."/>
            <person name="Zhou J."/>
            <person name="Xu X."/>
        </authorList>
    </citation>
    <scope>NUCLEOTIDE SEQUENCE [LARGE SCALE GENOMIC DNA]</scope>
    <source>
        <strain evidence="7 8">D301</strain>
    </source>
</reference>
<protein>
    <recommendedName>
        <fullName evidence="5">Bis(5'-nucleosyl)-tetraphosphatase, symmetrical</fullName>
        <ecNumber evidence="5">3.6.1.41</ecNumber>
    </recommendedName>
    <alternativeName>
        <fullName evidence="5">Ap4A hydrolase</fullName>
    </alternativeName>
    <alternativeName>
        <fullName evidence="5">Diadenosine 5',5'''-P1,P4-tetraphosphate pyrophosphohydrolase</fullName>
    </alternativeName>
    <alternativeName>
        <fullName evidence="5">Diadenosine tetraphosphatase</fullName>
    </alternativeName>
</protein>
<evidence type="ECO:0000256" key="4">
    <source>
        <dbReference type="ARBA" id="ARBA00049417"/>
    </source>
</evidence>
<dbReference type="PANTHER" id="PTHR40942">
    <property type="match status" value="1"/>
</dbReference>